<dbReference type="Pfam" id="PF14297">
    <property type="entry name" value="Lin1244_N"/>
    <property type="match status" value="1"/>
</dbReference>
<evidence type="ECO:0000313" key="3">
    <source>
        <dbReference type="EMBL" id="WLJ25845.1"/>
    </source>
</evidence>
<accession>A0AA49X444</accession>
<evidence type="ECO:0000256" key="1">
    <source>
        <dbReference type="SAM" id="MobiDB-lite"/>
    </source>
</evidence>
<feature type="compositionally biased region" description="Basic and acidic residues" evidence="1">
    <location>
        <begin position="99"/>
        <end position="121"/>
    </location>
</feature>
<feature type="region of interest" description="Disordered" evidence="1">
    <location>
        <begin position="99"/>
        <end position="127"/>
    </location>
</feature>
<dbReference type="EMBL" id="OQ890317">
    <property type="protein sequence ID" value="WLJ25845.1"/>
    <property type="molecule type" value="Genomic_DNA"/>
</dbReference>
<reference evidence="3" key="1">
    <citation type="submission" date="2023-04" db="EMBL/GenBank/DDBJ databases">
        <title>The human skin virome in hidradenitis suppurativa patients.</title>
        <authorList>
            <person name="Jansen D."/>
        </authorList>
    </citation>
    <scope>NUCLEOTIDE SEQUENCE</scope>
    <source>
        <strain evidence="3">VC3_JansenPhageG</strain>
    </source>
</reference>
<evidence type="ECO:0000259" key="2">
    <source>
        <dbReference type="PROSITE" id="PS50802"/>
    </source>
</evidence>
<dbReference type="InterPro" id="IPR025400">
    <property type="entry name" value="Lin1244/Lin1753-like_N"/>
</dbReference>
<protein>
    <recommendedName>
        <fullName evidence="2">OTU domain-containing protein</fullName>
    </recommendedName>
</protein>
<sequence length="127" mass="14758">MAKITNYFPHDANARNDTKIVNLRMALGAEGYGIYFMILERMREDANYMSVKDYNMLAFDLRVDASKVKKVVEGFGLFAFTEDGECFYSESFLRRMNVKDEKRRRRSEAGKRGAEQRWGDKEDADAT</sequence>
<dbReference type="PROSITE" id="PS50802">
    <property type="entry name" value="OTU"/>
    <property type="match status" value="1"/>
</dbReference>
<name>A0AA49X444_9VIRU</name>
<feature type="domain" description="OTU" evidence="2">
    <location>
        <begin position="75"/>
        <end position="127"/>
    </location>
</feature>
<organism evidence="3">
    <name type="scientific">Firmicutes phage HS10</name>
    <dbReference type="NCBI Taxonomy" id="3056392"/>
    <lineage>
        <taxon>Viruses</taxon>
    </lineage>
</organism>
<proteinExistence type="predicted"/>
<dbReference type="InterPro" id="IPR003323">
    <property type="entry name" value="OTU_dom"/>
</dbReference>